<reference evidence="12 13" key="1">
    <citation type="submission" date="2020-08" db="EMBL/GenBank/DDBJ databases">
        <title>Exploring microbial biodiversity for novel pathways involved in the catabolism of aromatic compounds derived from lignin.</title>
        <authorList>
            <person name="Elkins J."/>
        </authorList>
    </citation>
    <scope>NUCLEOTIDE SEQUENCE [LARGE SCALE GENOMIC DNA]</scope>
    <source>
        <strain evidence="12 13">B1D3A</strain>
    </source>
</reference>
<dbReference type="PROSITE" id="PS52016">
    <property type="entry name" value="TONB_DEPENDENT_REC_3"/>
    <property type="match status" value="1"/>
</dbReference>
<name>A0ABR6NHL3_9SPHN</name>
<evidence type="ECO:0000256" key="9">
    <source>
        <dbReference type="RuleBase" id="RU003357"/>
    </source>
</evidence>
<keyword evidence="5 9" id="KW-0798">TonB box</keyword>
<keyword evidence="7 8" id="KW-0998">Cell outer membrane</keyword>
<evidence type="ECO:0000256" key="6">
    <source>
        <dbReference type="ARBA" id="ARBA00023136"/>
    </source>
</evidence>
<keyword evidence="2 8" id="KW-0813">Transport</keyword>
<keyword evidence="12" id="KW-0675">Receptor</keyword>
<dbReference type="InterPro" id="IPR039426">
    <property type="entry name" value="TonB-dep_rcpt-like"/>
</dbReference>
<dbReference type="Pfam" id="PF00593">
    <property type="entry name" value="TonB_dep_Rec_b-barrel"/>
    <property type="match status" value="1"/>
</dbReference>
<dbReference type="PANTHER" id="PTHR47234:SF3">
    <property type="entry name" value="SECRETIN_TONB SHORT N-TERMINAL DOMAIN-CONTAINING PROTEIN"/>
    <property type="match status" value="1"/>
</dbReference>
<dbReference type="InterPro" id="IPR037066">
    <property type="entry name" value="Plug_dom_sf"/>
</dbReference>
<keyword evidence="6 8" id="KW-0472">Membrane</keyword>
<evidence type="ECO:0000256" key="8">
    <source>
        <dbReference type="PROSITE-ProRule" id="PRU01360"/>
    </source>
</evidence>
<keyword evidence="4 8" id="KW-0812">Transmembrane</keyword>
<evidence type="ECO:0000256" key="1">
    <source>
        <dbReference type="ARBA" id="ARBA00004571"/>
    </source>
</evidence>
<evidence type="ECO:0000256" key="7">
    <source>
        <dbReference type="ARBA" id="ARBA00023237"/>
    </source>
</evidence>
<evidence type="ECO:0000256" key="5">
    <source>
        <dbReference type="ARBA" id="ARBA00023077"/>
    </source>
</evidence>
<proteinExistence type="inferred from homology"/>
<dbReference type="Pfam" id="PF07715">
    <property type="entry name" value="Plug"/>
    <property type="match status" value="1"/>
</dbReference>
<accession>A0ABR6NHL3</accession>
<evidence type="ECO:0000256" key="2">
    <source>
        <dbReference type="ARBA" id="ARBA00022448"/>
    </source>
</evidence>
<dbReference type="InterPro" id="IPR012910">
    <property type="entry name" value="Plug_dom"/>
</dbReference>
<dbReference type="SUPFAM" id="SSF56935">
    <property type="entry name" value="Porins"/>
    <property type="match status" value="1"/>
</dbReference>
<keyword evidence="13" id="KW-1185">Reference proteome</keyword>
<dbReference type="RefSeq" id="WP_260394887.1">
    <property type="nucleotide sequence ID" value="NZ_JACHKA010000001.1"/>
</dbReference>
<dbReference type="CDD" id="cd01347">
    <property type="entry name" value="ligand_gated_channel"/>
    <property type="match status" value="1"/>
</dbReference>
<evidence type="ECO:0000259" key="11">
    <source>
        <dbReference type="Pfam" id="PF07715"/>
    </source>
</evidence>
<evidence type="ECO:0000313" key="13">
    <source>
        <dbReference type="Proteomes" id="UP001138540"/>
    </source>
</evidence>
<comment type="subcellular location">
    <subcellularLocation>
        <location evidence="1 8">Cell outer membrane</location>
        <topology evidence="1 8">Multi-pass membrane protein</topology>
    </subcellularLocation>
</comment>
<dbReference type="Proteomes" id="UP001138540">
    <property type="component" value="Unassembled WGS sequence"/>
</dbReference>
<comment type="caution">
    <text evidence="12">The sequence shown here is derived from an EMBL/GenBank/DDBJ whole genome shotgun (WGS) entry which is preliminary data.</text>
</comment>
<feature type="domain" description="TonB-dependent receptor plug" evidence="11">
    <location>
        <begin position="49"/>
        <end position="169"/>
    </location>
</feature>
<organism evidence="12 13">
    <name type="scientific">Sphingobium lignivorans</name>
    <dbReference type="NCBI Taxonomy" id="2735886"/>
    <lineage>
        <taxon>Bacteria</taxon>
        <taxon>Pseudomonadati</taxon>
        <taxon>Pseudomonadota</taxon>
        <taxon>Alphaproteobacteria</taxon>
        <taxon>Sphingomonadales</taxon>
        <taxon>Sphingomonadaceae</taxon>
        <taxon>Sphingobium</taxon>
    </lineage>
</organism>
<feature type="domain" description="TonB-dependent receptor-like beta-barrel" evidence="10">
    <location>
        <begin position="416"/>
        <end position="886"/>
    </location>
</feature>
<dbReference type="Gene3D" id="2.40.170.20">
    <property type="entry name" value="TonB-dependent receptor, beta-barrel domain"/>
    <property type="match status" value="1"/>
</dbReference>
<evidence type="ECO:0000256" key="4">
    <source>
        <dbReference type="ARBA" id="ARBA00022692"/>
    </source>
</evidence>
<protein>
    <submittedName>
        <fullName evidence="12">Outer membrane receptor protein involved in Fe transport</fullName>
    </submittedName>
</protein>
<sequence>MSSAASALTLPSAAMAQPTPQVEQAEIGSQATAADIIVTASRAAPHGADAPTPTAVIGSDAIDNRQVTNVAQLLNEQPVFRATTSPSANAIRTQTPGASTADLRGLGAARTLVLVNGARVPPLAPASNGTGTTPSAPDLNTIPTLMVERVEVVTGGASAQWGSDAVAGVVNIILKNRFTGLELRAQAGVSKYGDAGNYRLAALGGAAFGEGGHIVAGIDYVKNDEVGDIYTRPWGANEYGRVANPAFATNGQPANIIATNVHAGSSLGGLITGPATFSLRNYEFTSATTVAPFDGGGIRNASLQIGGQGQSLARGVSLAPGIERFNPYLHAEYEFSDALTLKAEASYSETRAQMTALPPRDAAVTILASNPYIPAVVRSAMGALPSFTISRLDYDIGLFKVHVTNRTPRLMAGASGKIGGGWSWDAHVTWAENDYRQTVPNNRNLTKFRFATDAVQSGNDIVCRATLPGPSFNANAAGCVPINLFGNGTPSAAAIDYILDRSVATAKYDQVTAAANLRGTPFSTWAGPVSVALGAEYRREKEVVGADAVAAAGLYETSNAAPYSGRFNVKEGYVEAIVPLARDLPGLRSLDLNGALRVADYSTAGTQTTWKGGAVWEPFDGLRFRATRSRDIRAPAIFELFSAGAVTNLSATVNGVTAALIPQNATIGNAALRPEKADTLTIGAVINPSFAPRFTLSVDYYNIDLKDAVTTVSGTVAGNLCSAGQTYFCSLFTFAGTTPTAYNARYLNAASLRTNGLDIAGSYRLPLSDIRDGWNGSLTLSFSGTYVFHYYSNLGNGSATIDYVKDNSPAGLPRFRSNTSLTYQSGGFSLTGQVTTISAGNIDNTANLNAATSINNNHVPAYQYLNLQASQEVGERFRLFAGVNNLFNTAPPALPSTTVFTLTNGIYYDTIGRTFTVGVNVRF</sequence>
<evidence type="ECO:0000313" key="12">
    <source>
        <dbReference type="EMBL" id="MBB5986775.1"/>
    </source>
</evidence>
<evidence type="ECO:0000259" key="10">
    <source>
        <dbReference type="Pfam" id="PF00593"/>
    </source>
</evidence>
<comment type="similarity">
    <text evidence="8 9">Belongs to the TonB-dependent receptor family.</text>
</comment>
<dbReference type="Gene3D" id="2.170.130.10">
    <property type="entry name" value="TonB-dependent receptor, plug domain"/>
    <property type="match status" value="1"/>
</dbReference>
<dbReference type="EMBL" id="JACHKA010000001">
    <property type="protein sequence ID" value="MBB5986775.1"/>
    <property type="molecule type" value="Genomic_DNA"/>
</dbReference>
<gene>
    <name evidence="12" type="ORF">HNP60_002749</name>
</gene>
<keyword evidence="3 8" id="KW-1134">Transmembrane beta strand</keyword>
<dbReference type="PANTHER" id="PTHR47234">
    <property type="match status" value="1"/>
</dbReference>
<dbReference type="InterPro" id="IPR036942">
    <property type="entry name" value="Beta-barrel_TonB_sf"/>
</dbReference>
<dbReference type="InterPro" id="IPR000531">
    <property type="entry name" value="Beta-barrel_TonB"/>
</dbReference>
<evidence type="ECO:0000256" key="3">
    <source>
        <dbReference type="ARBA" id="ARBA00022452"/>
    </source>
</evidence>